<dbReference type="PANTHER" id="PTHR11586:SF37">
    <property type="entry name" value="TRNA-BINDING DOMAIN-CONTAINING PROTEIN"/>
    <property type="match status" value="1"/>
</dbReference>
<keyword evidence="1 3" id="KW-0820">tRNA-binding</keyword>
<keyword evidence="7" id="KW-1185">Reference proteome</keyword>
<feature type="domain" description="TRNA-binding" evidence="5">
    <location>
        <begin position="146"/>
        <end position="258"/>
    </location>
</feature>
<dbReference type="InterPro" id="IPR012340">
    <property type="entry name" value="NA-bd_OB-fold"/>
</dbReference>
<evidence type="ECO:0000259" key="5">
    <source>
        <dbReference type="PROSITE" id="PS50886"/>
    </source>
</evidence>
<accession>A0A1Y1HYG9</accession>
<evidence type="ECO:0000313" key="7">
    <source>
        <dbReference type="Proteomes" id="UP000054558"/>
    </source>
</evidence>
<dbReference type="OrthoDB" id="19141at2759"/>
<name>A0A1Y1HYG9_KLENI</name>
<sequence length="317" mass="32746">MSDTSSLEKALETVNKLIDRLQARPSKSPAMASSGDGHEGAAALREDAPRPSGASTPTKLNADAPSFVPQAQTLAQVAAASPSGGLTVLKPATSDAPAIVGPPVPPGGVSDKAHADPSTHVHPAGTPDPSAEPGPSSSLSPGDEQNFSKAWLQVGRVTEIEDHPNSEKLIVVKVEIAPGEMRQVVAGLKKHVKKEDLLLKLVVLILNLKPAKLGGVASEAMILAGEGPLAAGTDEKDDQRKVKVLEPAVSSSIGDRVFLEGGVPSDSPDKKLSSKVWEKMVPLLTIRGGHAHFAGKPLVTSSGPVFVEELPDGSTIH</sequence>
<feature type="region of interest" description="Disordered" evidence="4">
    <location>
        <begin position="97"/>
        <end position="145"/>
    </location>
</feature>
<dbReference type="OMA" id="HEVSNHP"/>
<dbReference type="STRING" id="105231.A0A1Y1HYG9"/>
<reference evidence="6 7" key="1">
    <citation type="journal article" date="2014" name="Nat. Commun.">
        <title>Klebsormidium flaccidum genome reveals primary factors for plant terrestrial adaptation.</title>
        <authorList>
            <person name="Hori K."/>
            <person name="Maruyama F."/>
            <person name="Fujisawa T."/>
            <person name="Togashi T."/>
            <person name="Yamamoto N."/>
            <person name="Seo M."/>
            <person name="Sato S."/>
            <person name="Yamada T."/>
            <person name="Mori H."/>
            <person name="Tajima N."/>
            <person name="Moriyama T."/>
            <person name="Ikeuchi M."/>
            <person name="Watanabe M."/>
            <person name="Wada H."/>
            <person name="Kobayashi K."/>
            <person name="Saito M."/>
            <person name="Masuda T."/>
            <person name="Sasaki-Sekimoto Y."/>
            <person name="Mashiguchi K."/>
            <person name="Awai K."/>
            <person name="Shimojima M."/>
            <person name="Masuda S."/>
            <person name="Iwai M."/>
            <person name="Nobusawa T."/>
            <person name="Narise T."/>
            <person name="Kondo S."/>
            <person name="Saito H."/>
            <person name="Sato R."/>
            <person name="Murakawa M."/>
            <person name="Ihara Y."/>
            <person name="Oshima-Yamada Y."/>
            <person name="Ohtaka K."/>
            <person name="Satoh M."/>
            <person name="Sonobe K."/>
            <person name="Ishii M."/>
            <person name="Ohtani R."/>
            <person name="Kanamori-Sato M."/>
            <person name="Honoki R."/>
            <person name="Miyazaki D."/>
            <person name="Mochizuki H."/>
            <person name="Umetsu J."/>
            <person name="Higashi K."/>
            <person name="Shibata D."/>
            <person name="Kamiya Y."/>
            <person name="Sato N."/>
            <person name="Nakamura Y."/>
            <person name="Tabata S."/>
            <person name="Ida S."/>
            <person name="Kurokawa K."/>
            <person name="Ohta H."/>
        </authorList>
    </citation>
    <scope>NUCLEOTIDE SEQUENCE [LARGE SCALE GENOMIC DNA]</scope>
    <source>
        <strain evidence="6 7">NIES-2285</strain>
    </source>
</reference>
<feature type="compositionally biased region" description="Basic and acidic residues" evidence="4">
    <location>
        <begin position="36"/>
        <end position="49"/>
    </location>
</feature>
<evidence type="ECO:0000256" key="3">
    <source>
        <dbReference type="PROSITE-ProRule" id="PRU00209"/>
    </source>
</evidence>
<dbReference type="InterPro" id="IPR051270">
    <property type="entry name" value="Tyrosine-tRNA_ligase_regulator"/>
</dbReference>
<dbReference type="EMBL" id="DF237073">
    <property type="protein sequence ID" value="GAQ82772.1"/>
    <property type="molecule type" value="Genomic_DNA"/>
</dbReference>
<feature type="compositionally biased region" description="Polar residues" evidence="4">
    <location>
        <begin position="135"/>
        <end position="145"/>
    </location>
</feature>
<gene>
    <name evidence="6" type="ORF">KFL_001240040</name>
</gene>
<evidence type="ECO:0000256" key="1">
    <source>
        <dbReference type="ARBA" id="ARBA00022555"/>
    </source>
</evidence>
<feature type="region of interest" description="Disordered" evidence="4">
    <location>
        <begin position="20"/>
        <end position="67"/>
    </location>
</feature>
<dbReference type="GO" id="GO:0000049">
    <property type="term" value="F:tRNA binding"/>
    <property type="evidence" value="ECO:0007669"/>
    <property type="project" value="UniProtKB-UniRule"/>
</dbReference>
<dbReference type="InterPro" id="IPR002547">
    <property type="entry name" value="tRNA-bd_dom"/>
</dbReference>
<keyword evidence="2 3" id="KW-0694">RNA-binding</keyword>
<dbReference type="SUPFAM" id="SSF50249">
    <property type="entry name" value="Nucleic acid-binding proteins"/>
    <property type="match status" value="1"/>
</dbReference>
<evidence type="ECO:0000313" key="6">
    <source>
        <dbReference type="EMBL" id="GAQ82772.1"/>
    </source>
</evidence>
<evidence type="ECO:0000256" key="4">
    <source>
        <dbReference type="SAM" id="MobiDB-lite"/>
    </source>
</evidence>
<dbReference type="Gene3D" id="2.40.50.140">
    <property type="entry name" value="Nucleic acid-binding proteins"/>
    <property type="match status" value="1"/>
</dbReference>
<dbReference type="Proteomes" id="UP000054558">
    <property type="component" value="Unassembled WGS sequence"/>
</dbReference>
<dbReference type="PANTHER" id="PTHR11586">
    <property type="entry name" value="TRNA-AMINOACYLATION COFACTOR ARC1 FAMILY MEMBER"/>
    <property type="match status" value="1"/>
</dbReference>
<protein>
    <recommendedName>
        <fullName evidence="5">tRNA-binding domain-containing protein</fullName>
    </recommendedName>
</protein>
<dbReference type="PROSITE" id="PS50886">
    <property type="entry name" value="TRBD"/>
    <property type="match status" value="1"/>
</dbReference>
<proteinExistence type="predicted"/>
<dbReference type="Pfam" id="PF01588">
    <property type="entry name" value="tRNA_bind"/>
    <property type="match status" value="1"/>
</dbReference>
<organism evidence="6 7">
    <name type="scientific">Klebsormidium nitens</name>
    <name type="common">Green alga</name>
    <name type="synonym">Ulothrix nitens</name>
    <dbReference type="NCBI Taxonomy" id="105231"/>
    <lineage>
        <taxon>Eukaryota</taxon>
        <taxon>Viridiplantae</taxon>
        <taxon>Streptophyta</taxon>
        <taxon>Klebsormidiophyceae</taxon>
        <taxon>Klebsormidiales</taxon>
        <taxon>Klebsormidiaceae</taxon>
        <taxon>Klebsormidium</taxon>
    </lineage>
</organism>
<dbReference type="AlphaFoldDB" id="A0A1Y1HYG9"/>
<evidence type="ECO:0000256" key="2">
    <source>
        <dbReference type="ARBA" id="ARBA00022884"/>
    </source>
</evidence>